<evidence type="ECO:0000256" key="1">
    <source>
        <dbReference type="SAM" id="MobiDB-lite"/>
    </source>
</evidence>
<evidence type="ECO:0000259" key="2">
    <source>
        <dbReference type="PROSITE" id="PS50921"/>
    </source>
</evidence>
<feature type="domain" description="ANTAR" evidence="2">
    <location>
        <begin position="35"/>
        <end position="96"/>
    </location>
</feature>
<name>A0ABW7QLY5_9ACTN</name>
<dbReference type="PROSITE" id="PS50921">
    <property type="entry name" value="ANTAR"/>
    <property type="match status" value="1"/>
</dbReference>
<protein>
    <submittedName>
        <fullName evidence="3">ANTAR domain-containing protein</fullName>
    </submittedName>
</protein>
<dbReference type="InterPro" id="IPR011006">
    <property type="entry name" value="CheY-like_superfamily"/>
</dbReference>
<dbReference type="Proteomes" id="UP001610818">
    <property type="component" value="Unassembled WGS sequence"/>
</dbReference>
<dbReference type="EMBL" id="JBIRGQ010000001">
    <property type="protein sequence ID" value="MFH8544381.1"/>
    <property type="molecule type" value="Genomic_DNA"/>
</dbReference>
<organism evidence="3 4">
    <name type="scientific">Streptomyces longisporoflavus</name>
    <dbReference type="NCBI Taxonomy" id="28044"/>
    <lineage>
        <taxon>Bacteria</taxon>
        <taxon>Bacillati</taxon>
        <taxon>Actinomycetota</taxon>
        <taxon>Actinomycetes</taxon>
        <taxon>Kitasatosporales</taxon>
        <taxon>Streptomycetaceae</taxon>
        <taxon>Streptomyces</taxon>
    </lineage>
</organism>
<comment type="caution">
    <text evidence="3">The sequence shown here is derived from an EMBL/GenBank/DDBJ whole genome shotgun (WGS) entry which is preliminary data.</text>
</comment>
<sequence>MASSSDSVSVPALKPQTDAEQQTSGDDCADEVAEIKVLRTEVNDLHRAMESHPAIDQARGMLMMLGPCTADEAWEVLVEVSQHSNTRLRAVAEELIATTEGEPLPGAVRAALRKALEKR</sequence>
<dbReference type="RefSeq" id="WP_397708035.1">
    <property type="nucleotide sequence ID" value="NZ_JBIRGN010000001.1"/>
</dbReference>
<evidence type="ECO:0000313" key="3">
    <source>
        <dbReference type="EMBL" id="MFH8544381.1"/>
    </source>
</evidence>
<dbReference type="SMART" id="SM01012">
    <property type="entry name" value="ANTAR"/>
    <property type="match status" value="1"/>
</dbReference>
<dbReference type="Pfam" id="PF03861">
    <property type="entry name" value="ANTAR"/>
    <property type="match status" value="1"/>
</dbReference>
<keyword evidence="4" id="KW-1185">Reference proteome</keyword>
<dbReference type="Gene3D" id="1.10.10.10">
    <property type="entry name" value="Winged helix-like DNA-binding domain superfamily/Winged helix DNA-binding domain"/>
    <property type="match status" value="1"/>
</dbReference>
<feature type="region of interest" description="Disordered" evidence="1">
    <location>
        <begin position="1"/>
        <end position="27"/>
    </location>
</feature>
<dbReference type="InterPro" id="IPR005561">
    <property type="entry name" value="ANTAR"/>
</dbReference>
<dbReference type="InterPro" id="IPR036388">
    <property type="entry name" value="WH-like_DNA-bd_sf"/>
</dbReference>
<proteinExistence type="predicted"/>
<evidence type="ECO:0000313" key="4">
    <source>
        <dbReference type="Proteomes" id="UP001610818"/>
    </source>
</evidence>
<dbReference type="SUPFAM" id="SSF52172">
    <property type="entry name" value="CheY-like"/>
    <property type="match status" value="1"/>
</dbReference>
<reference evidence="3 4" key="1">
    <citation type="submission" date="2024-10" db="EMBL/GenBank/DDBJ databases">
        <title>The Natural Products Discovery Center: Release of the First 8490 Sequenced Strains for Exploring Actinobacteria Biosynthetic Diversity.</title>
        <authorList>
            <person name="Kalkreuter E."/>
            <person name="Kautsar S.A."/>
            <person name="Yang D."/>
            <person name="Bader C.D."/>
            <person name="Teijaro C.N."/>
            <person name="Fluegel L."/>
            <person name="Davis C.M."/>
            <person name="Simpson J.R."/>
            <person name="Lauterbach L."/>
            <person name="Steele A.D."/>
            <person name="Gui C."/>
            <person name="Meng S."/>
            <person name="Li G."/>
            <person name="Viehrig K."/>
            <person name="Ye F."/>
            <person name="Su P."/>
            <person name="Kiefer A.F."/>
            <person name="Nichols A."/>
            <person name="Cepeda A.J."/>
            <person name="Yan W."/>
            <person name="Fan B."/>
            <person name="Jiang Y."/>
            <person name="Adhikari A."/>
            <person name="Zheng C.-J."/>
            <person name="Schuster L."/>
            <person name="Cowan T.M."/>
            <person name="Smanski M.J."/>
            <person name="Chevrette M.G."/>
            <person name="De Carvalho L.P.S."/>
            <person name="Shen B."/>
        </authorList>
    </citation>
    <scope>NUCLEOTIDE SEQUENCE [LARGE SCALE GENOMIC DNA]</scope>
    <source>
        <strain evidence="3 4">NPDC017990</strain>
    </source>
</reference>
<gene>
    <name evidence="3" type="ORF">ACH4F9_05130</name>
</gene>
<accession>A0ABW7QLY5</accession>